<dbReference type="STRING" id="72359.L7JRX2"/>
<reference evidence="7 8" key="1">
    <citation type="journal article" date="2012" name="PLoS Pathog.">
        <title>The genome of the obligate intracellular parasite Trachipleistophora hominis: new insights into microsporidian genome dynamics and reductive evolution.</title>
        <authorList>
            <person name="Heinz E."/>
            <person name="Williams T.A."/>
            <person name="Nakjang S."/>
            <person name="Noel C.J."/>
            <person name="Swan D.C."/>
            <person name="Goldberg A.V."/>
            <person name="Harris S.R."/>
            <person name="Weinmaier T."/>
            <person name="Markert S."/>
            <person name="Becher D."/>
            <person name="Bernhardt J."/>
            <person name="Dagan T."/>
            <person name="Hacker C."/>
            <person name="Lucocq J.M."/>
            <person name="Schweder T."/>
            <person name="Rattei T."/>
            <person name="Hall N."/>
            <person name="Hirt R.P."/>
            <person name="Embley T.M."/>
        </authorList>
    </citation>
    <scope>NUCLEOTIDE SEQUENCE [LARGE SCALE GENOMIC DNA]</scope>
</reference>
<dbReference type="AlphaFoldDB" id="L7JRX2"/>
<evidence type="ECO:0000256" key="3">
    <source>
        <dbReference type="ARBA" id="ARBA00022989"/>
    </source>
</evidence>
<evidence type="ECO:0000256" key="4">
    <source>
        <dbReference type="ARBA" id="ARBA00023136"/>
    </source>
</evidence>
<dbReference type="GO" id="GO:0120029">
    <property type="term" value="P:proton export across plasma membrane"/>
    <property type="evidence" value="ECO:0007669"/>
    <property type="project" value="InterPro"/>
</dbReference>
<feature type="transmembrane region" description="Helical" evidence="5">
    <location>
        <begin position="57"/>
        <end position="76"/>
    </location>
</feature>
<evidence type="ECO:0000259" key="6">
    <source>
        <dbReference type="Pfam" id="PF00999"/>
    </source>
</evidence>
<evidence type="ECO:0000313" key="8">
    <source>
        <dbReference type="Proteomes" id="UP000011185"/>
    </source>
</evidence>
<dbReference type="VEuPathDB" id="MicrosporidiaDB:THOM_2933"/>
<feature type="transmembrane region" description="Helical" evidence="5">
    <location>
        <begin position="368"/>
        <end position="386"/>
    </location>
</feature>
<dbReference type="GO" id="GO:0015385">
    <property type="term" value="F:sodium:proton antiporter activity"/>
    <property type="evidence" value="ECO:0007669"/>
    <property type="project" value="InterPro"/>
</dbReference>
<dbReference type="Proteomes" id="UP000011185">
    <property type="component" value="Unassembled WGS sequence"/>
</dbReference>
<feature type="transmembrane region" description="Helical" evidence="5">
    <location>
        <begin position="227"/>
        <end position="247"/>
    </location>
</feature>
<dbReference type="InterPro" id="IPR006153">
    <property type="entry name" value="Cation/H_exchanger_TM"/>
</dbReference>
<sequence length="454" mass="51647">VHKQHFLFPLSSIALLSFYIPPLIFNPMQHFFIILSLYGIFTLIFGLVSLLIKERLYISETVIATLFGIVIGPKGFNILEFEDYPTMLFYLSRMVISLQVVAVGTIVPKRYVVRQFQSLFILLVPLLLLTYAISTCLTFWMTDLGLWASMIVGACVTPTDPVLASSVLKGKFANRYIPTHLRHLLILESGLNDGLGFPLLTLPIFAMRLPFKKAFNKWLIHTWLYEIFLAVILGLAIGFVAKKLLVISHRKNFIDKENILAYLLALAFVVTGITGLLKSDDILASFFCGMIFAWDGEYQDEIKDSSLYEVLDLMINASFFILFGASFTSHIRYLPLALLIIFLRRLPLIIAGRPFIPQLFNMREAFFAGWYGPIGVGALFFITHANDCIKLDDELVKIVNMMVMCSVILHGTTAPIIHVSLRRRKRVDEEMYMTESEYTEVESDFKGESVMLRE</sequence>
<dbReference type="Pfam" id="PF00999">
    <property type="entry name" value="Na_H_Exchanger"/>
    <property type="match status" value="1"/>
</dbReference>
<dbReference type="EMBL" id="JH994068">
    <property type="protein sequence ID" value="ELQ74154.1"/>
    <property type="molecule type" value="Genomic_DNA"/>
</dbReference>
<evidence type="ECO:0000256" key="1">
    <source>
        <dbReference type="ARBA" id="ARBA00004141"/>
    </source>
</evidence>
<dbReference type="GO" id="GO:0005886">
    <property type="term" value="C:plasma membrane"/>
    <property type="evidence" value="ECO:0007669"/>
    <property type="project" value="InterPro"/>
</dbReference>
<evidence type="ECO:0000313" key="7">
    <source>
        <dbReference type="EMBL" id="ELQ74154.1"/>
    </source>
</evidence>
<dbReference type="PANTHER" id="PTHR31382">
    <property type="entry name" value="NA(+)/H(+) ANTIPORTER"/>
    <property type="match status" value="1"/>
</dbReference>
<dbReference type="OMA" id="FFGIRGI"/>
<feature type="transmembrane region" description="Helical" evidence="5">
    <location>
        <begin position="185"/>
        <end position="207"/>
    </location>
</feature>
<dbReference type="InterPro" id="IPR004712">
    <property type="entry name" value="Na+/H+_antiporter_fungi"/>
</dbReference>
<name>L7JRX2_TRAHO</name>
<feature type="transmembrane region" description="Helical" evidence="5">
    <location>
        <begin position="146"/>
        <end position="164"/>
    </location>
</feature>
<feature type="domain" description="Cation/H+ exchanger transmembrane" evidence="6">
    <location>
        <begin position="47"/>
        <end position="417"/>
    </location>
</feature>
<evidence type="ECO:0000256" key="2">
    <source>
        <dbReference type="ARBA" id="ARBA00022692"/>
    </source>
</evidence>
<feature type="transmembrane region" description="Helical" evidence="5">
    <location>
        <begin position="31"/>
        <end position="52"/>
    </location>
</feature>
<gene>
    <name evidence="7" type="ORF">THOM_2933</name>
</gene>
<feature type="transmembrane region" description="Helical" evidence="5">
    <location>
        <begin position="259"/>
        <end position="276"/>
    </location>
</feature>
<dbReference type="Gene3D" id="1.20.1530.20">
    <property type="match status" value="1"/>
</dbReference>
<dbReference type="GO" id="GO:0042391">
    <property type="term" value="P:regulation of membrane potential"/>
    <property type="evidence" value="ECO:0007669"/>
    <property type="project" value="InterPro"/>
</dbReference>
<protein>
    <submittedName>
        <fullName evidence="7">Monovalent Cation:Proton Antiporter-1 (CPA1) Family</fullName>
    </submittedName>
</protein>
<dbReference type="InParanoid" id="L7JRX2"/>
<dbReference type="PANTHER" id="PTHR31382:SF1">
    <property type="entry name" value="SODIUM ION_PROTON EXCHANGER (EUROFUNG)"/>
    <property type="match status" value="1"/>
</dbReference>
<dbReference type="OrthoDB" id="2190219at2759"/>
<dbReference type="GO" id="GO:0036376">
    <property type="term" value="P:sodium ion export across plasma membrane"/>
    <property type="evidence" value="ECO:0007669"/>
    <property type="project" value="InterPro"/>
</dbReference>
<proteinExistence type="predicted"/>
<dbReference type="InterPro" id="IPR038770">
    <property type="entry name" value="Na+/solute_symporter_sf"/>
</dbReference>
<keyword evidence="8" id="KW-1185">Reference proteome</keyword>
<dbReference type="HOGENOM" id="CLU_008635_5_0_1"/>
<accession>L7JRX2</accession>
<keyword evidence="4 5" id="KW-0472">Membrane</keyword>
<keyword evidence="3 5" id="KW-1133">Transmembrane helix</keyword>
<feature type="transmembrane region" description="Helical" evidence="5">
    <location>
        <begin position="119"/>
        <end position="140"/>
    </location>
</feature>
<feature type="transmembrane region" description="Helical" evidence="5">
    <location>
        <begin position="7"/>
        <end position="25"/>
    </location>
</feature>
<evidence type="ECO:0000256" key="5">
    <source>
        <dbReference type="SAM" id="Phobius"/>
    </source>
</evidence>
<dbReference type="FunCoup" id="L7JRX2">
    <property type="interactions" value="12"/>
</dbReference>
<feature type="transmembrane region" description="Helical" evidence="5">
    <location>
        <begin position="88"/>
        <end position="107"/>
    </location>
</feature>
<comment type="subcellular location">
    <subcellularLocation>
        <location evidence="1">Membrane</location>
        <topology evidence="1">Multi-pass membrane protein</topology>
    </subcellularLocation>
</comment>
<keyword evidence="2 5" id="KW-0812">Transmembrane</keyword>
<feature type="non-terminal residue" evidence="7">
    <location>
        <position position="1"/>
    </location>
</feature>
<feature type="transmembrane region" description="Helical" evidence="5">
    <location>
        <begin position="398"/>
        <end position="421"/>
    </location>
</feature>
<organism evidence="7 8">
    <name type="scientific">Trachipleistophora hominis</name>
    <name type="common">Microsporidian parasite</name>
    <dbReference type="NCBI Taxonomy" id="72359"/>
    <lineage>
        <taxon>Eukaryota</taxon>
        <taxon>Fungi</taxon>
        <taxon>Fungi incertae sedis</taxon>
        <taxon>Microsporidia</taxon>
        <taxon>Pleistophoridae</taxon>
        <taxon>Trachipleistophora</taxon>
    </lineage>
</organism>